<keyword evidence="8" id="KW-0472">Membrane</keyword>
<dbReference type="SMART" id="SM00388">
    <property type="entry name" value="HisKA"/>
    <property type="match status" value="1"/>
</dbReference>
<dbReference type="CDD" id="cd00082">
    <property type="entry name" value="HisKA"/>
    <property type="match status" value="1"/>
</dbReference>
<keyword evidence="3" id="KW-0597">Phosphoprotein</keyword>
<dbReference type="PANTHER" id="PTHR45436:SF5">
    <property type="entry name" value="SENSOR HISTIDINE KINASE TRCS"/>
    <property type="match status" value="1"/>
</dbReference>
<dbReference type="EC" id="2.7.13.3" evidence="2"/>
<keyword evidence="5 8" id="KW-0812">Transmembrane</keyword>
<evidence type="ECO:0000256" key="7">
    <source>
        <dbReference type="ARBA" id="ARBA00022989"/>
    </source>
</evidence>
<evidence type="ECO:0000256" key="2">
    <source>
        <dbReference type="ARBA" id="ARBA00012438"/>
    </source>
</evidence>
<keyword evidence="6 10" id="KW-0418">Kinase</keyword>
<dbReference type="EMBL" id="RBKU01000001">
    <property type="protein sequence ID" value="RKR84556.1"/>
    <property type="molecule type" value="Genomic_DNA"/>
</dbReference>
<dbReference type="PROSITE" id="PS50109">
    <property type="entry name" value="HIS_KIN"/>
    <property type="match status" value="1"/>
</dbReference>
<keyword evidence="7 8" id="KW-1133">Transmembrane helix</keyword>
<reference evidence="10 11" key="1">
    <citation type="submission" date="2018-10" db="EMBL/GenBank/DDBJ databases">
        <title>Genomic Encyclopedia of Archaeal and Bacterial Type Strains, Phase II (KMG-II): from individual species to whole genera.</title>
        <authorList>
            <person name="Goeker M."/>
        </authorList>
    </citation>
    <scope>NUCLEOTIDE SEQUENCE [LARGE SCALE GENOMIC DNA]</scope>
    <source>
        <strain evidence="10 11">DSM 18602</strain>
    </source>
</reference>
<dbReference type="GO" id="GO:0000155">
    <property type="term" value="F:phosphorelay sensor kinase activity"/>
    <property type="evidence" value="ECO:0007669"/>
    <property type="project" value="InterPro"/>
</dbReference>
<evidence type="ECO:0000256" key="3">
    <source>
        <dbReference type="ARBA" id="ARBA00022553"/>
    </source>
</evidence>
<evidence type="ECO:0000313" key="11">
    <source>
        <dbReference type="Proteomes" id="UP000268007"/>
    </source>
</evidence>
<dbReference type="InterPro" id="IPR036097">
    <property type="entry name" value="HisK_dim/P_sf"/>
</dbReference>
<dbReference type="Gene3D" id="1.10.287.130">
    <property type="match status" value="1"/>
</dbReference>
<comment type="caution">
    <text evidence="10">The sequence shown here is derived from an EMBL/GenBank/DDBJ whole genome shotgun (WGS) entry which is preliminary data.</text>
</comment>
<feature type="transmembrane region" description="Helical" evidence="8">
    <location>
        <begin position="12"/>
        <end position="33"/>
    </location>
</feature>
<dbReference type="InterPro" id="IPR036890">
    <property type="entry name" value="HATPase_C_sf"/>
</dbReference>
<dbReference type="SUPFAM" id="SSF47384">
    <property type="entry name" value="Homodimeric domain of signal transducing histidine kinase"/>
    <property type="match status" value="1"/>
</dbReference>
<dbReference type="SMART" id="SM00387">
    <property type="entry name" value="HATPase_c"/>
    <property type="match status" value="1"/>
</dbReference>
<evidence type="ECO:0000256" key="1">
    <source>
        <dbReference type="ARBA" id="ARBA00000085"/>
    </source>
</evidence>
<dbReference type="AlphaFoldDB" id="A0A495J6C8"/>
<dbReference type="InterPro" id="IPR003661">
    <property type="entry name" value="HisK_dim/P_dom"/>
</dbReference>
<dbReference type="Pfam" id="PF00512">
    <property type="entry name" value="HisKA"/>
    <property type="match status" value="1"/>
</dbReference>
<evidence type="ECO:0000256" key="6">
    <source>
        <dbReference type="ARBA" id="ARBA00022777"/>
    </source>
</evidence>
<sequence length="415" mass="47764">MKLSAHYNKASIIATVTVLIFGAIVYFFAISYISKNQIDQDLSEELEEVIDYVNAHHQLPKSVDFDEDQTFFFKTTQKSFKTQFYDSVYKNPKENRNEAGRTIAALIKLNEEYYKVTITISRESTEYLIQIIAAITLGLMTVLLIILFLTNRFVLNGLWKPFYILLNQIKLFKVSETTDIKLINSNVDEFNELNNAIQIMASRVKTDFQHLKNFTENASHEMLTPLAVITSKLDTLIQDETLRPSHYKQINDIYAATNKLSRLNQSLLLIVKIENNLLDDVELINLEKLLIEKGRQFQELISSKQLTIVTDLKRKEIRASKYLIDMLLNNLFSNSIRHSANHGEINIHLSDTYLIFRNSGLQALDAENVFLRFQKGKHSEGTGLGLTIVQNICSSNHWAISYSFQNAMHSFKIVF</sequence>
<accession>A0A495J6C8</accession>
<dbReference type="PANTHER" id="PTHR45436">
    <property type="entry name" value="SENSOR HISTIDINE KINASE YKOH"/>
    <property type="match status" value="1"/>
</dbReference>
<evidence type="ECO:0000256" key="8">
    <source>
        <dbReference type="SAM" id="Phobius"/>
    </source>
</evidence>
<feature type="transmembrane region" description="Helical" evidence="8">
    <location>
        <begin position="127"/>
        <end position="150"/>
    </location>
</feature>
<dbReference type="OrthoDB" id="1522504at2"/>
<organism evidence="10 11">
    <name type="scientific">Mucilaginibacter gracilis</name>
    <dbReference type="NCBI Taxonomy" id="423350"/>
    <lineage>
        <taxon>Bacteria</taxon>
        <taxon>Pseudomonadati</taxon>
        <taxon>Bacteroidota</taxon>
        <taxon>Sphingobacteriia</taxon>
        <taxon>Sphingobacteriales</taxon>
        <taxon>Sphingobacteriaceae</taxon>
        <taxon>Mucilaginibacter</taxon>
    </lineage>
</organism>
<dbReference type="InterPro" id="IPR003594">
    <property type="entry name" value="HATPase_dom"/>
</dbReference>
<keyword evidence="11" id="KW-1185">Reference proteome</keyword>
<comment type="catalytic activity">
    <reaction evidence="1">
        <text>ATP + protein L-histidine = ADP + protein N-phospho-L-histidine.</text>
        <dbReference type="EC" id="2.7.13.3"/>
    </reaction>
</comment>
<keyword evidence="4" id="KW-0808">Transferase</keyword>
<evidence type="ECO:0000313" key="10">
    <source>
        <dbReference type="EMBL" id="RKR84556.1"/>
    </source>
</evidence>
<dbReference type="SUPFAM" id="SSF55874">
    <property type="entry name" value="ATPase domain of HSP90 chaperone/DNA topoisomerase II/histidine kinase"/>
    <property type="match status" value="1"/>
</dbReference>
<name>A0A495J6C8_9SPHI</name>
<dbReference type="InterPro" id="IPR050428">
    <property type="entry name" value="TCS_sensor_his_kinase"/>
</dbReference>
<dbReference type="RefSeq" id="WP_121200262.1">
    <property type="nucleotide sequence ID" value="NZ_RBKU01000001.1"/>
</dbReference>
<dbReference type="Proteomes" id="UP000268007">
    <property type="component" value="Unassembled WGS sequence"/>
</dbReference>
<evidence type="ECO:0000256" key="4">
    <source>
        <dbReference type="ARBA" id="ARBA00022679"/>
    </source>
</evidence>
<dbReference type="InterPro" id="IPR005467">
    <property type="entry name" value="His_kinase_dom"/>
</dbReference>
<evidence type="ECO:0000256" key="5">
    <source>
        <dbReference type="ARBA" id="ARBA00022692"/>
    </source>
</evidence>
<dbReference type="Pfam" id="PF02518">
    <property type="entry name" value="HATPase_c"/>
    <property type="match status" value="1"/>
</dbReference>
<protein>
    <recommendedName>
        <fullName evidence="2">histidine kinase</fullName>
        <ecNumber evidence="2">2.7.13.3</ecNumber>
    </recommendedName>
</protein>
<proteinExistence type="predicted"/>
<feature type="domain" description="Histidine kinase" evidence="9">
    <location>
        <begin position="217"/>
        <end position="415"/>
    </location>
</feature>
<gene>
    <name evidence="10" type="ORF">BDD43_4798</name>
</gene>
<evidence type="ECO:0000259" key="9">
    <source>
        <dbReference type="PROSITE" id="PS50109"/>
    </source>
</evidence>
<dbReference type="GO" id="GO:0005886">
    <property type="term" value="C:plasma membrane"/>
    <property type="evidence" value="ECO:0007669"/>
    <property type="project" value="TreeGrafter"/>
</dbReference>
<dbReference type="Gene3D" id="3.30.565.10">
    <property type="entry name" value="Histidine kinase-like ATPase, C-terminal domain"/>
    <property type="match status" value="1"/>
</dbReference>